<feature type="non-terminal residue" evidence="2">
    <location>
        <position position="1"/>
    </location>
</feature>
<dbReference type="EMBL" id="BARU01032785">
    <property type="protein sequence ID" value="GAH61929.1"/>
    <property type="molecule type" value="Genomic_DNA"/>
</dbReference>
<dbReference type="AlphaFoldDB" id="X1I741"/>
<keyword evidence="1" id="KW-1133">Transmembrane helix</keyword>
<keyword evidence="1" id="KW-0812">Transmembrane</keyword>
<evidence type="ECO:0000313" key="2">
    <source>
        <dbReference type="EMBL" id="GAH61929.1"/>
    </source>
</evidence>
<name>X1I741_9ZZZZ</name>
<reference evidence="2" key="1">
    <citation type="journal article" date="2014" name="Front. Microbiol.">
        <title>High frequency of phylogenetically diverse reductive dehalogenase-homologous genes in deep subseafloor sedimentary metagenomes.</title>
        <authorList>
            <person name="Kawai M."/>
            <person name="Futagami T."/>
            <person name="Toyoda A."/>
            <person name="Takaki Y."/>
            <person name="Nishi S."/>
            <person name="Hori S."/>
            <person name="Arai W."/>
            <person name="Tsubouchi T."/>
            <person name="Morono Y."/>
            <person name="Uchiyama I."/>
            <person name="Ito T."/>
            <person name="Fujiyama A."/>
            <person name="Inagaki F."/>
            <person name="Takami H."/>
        </authorList>
    </citation>
    <scope>NUCLEOTIDE SEQUENCE</scope>
    <source>
        <strain evidence="2">Expedition CK06-06</strain>
    </source>
</reference>
<organism evidence="2">
    <name type="scientific">marine sediment metagenome</name>
    <dbReference type="NCBI Taxonomy" id="412755"/>
    <lineage>
        <taxon>unclassified sequences</taxon>
        <taxon>metagenomes</taxon>
        <taxon>ecological metagenomes</taxon>
    </lineage>
</organism>
<keyword evidence="1" id="KW-0472">Membrane</keyword>
<sequence>AIAVEVIRRKLAAAGGSAKISKLRGAPFTAQLTDDGVRVDNLGTQPDLPWAVFREAVALLIRNGGQASRGDAMQGKLGDERLPLNSVEGHIAYAVYGRRLGDSVFRRITPIVCVLIWAGLCEAAVGRVILPTFGR</sequence>
<proteinExistence type="predicted"/>
<protein>
    <submittedName>
        <fullName evidence="2">Uncharacterized protein</fullName>
    </submittedName>
</protein>
<gene>
    <name evidence="2" type="ORF">S03H2_51657</name>
</gene>
<evidence type="ECO:0000256" key="1">
    <source>
        <dbReference type="SAM" id="Phobius"/>
    </source>
</evidence>
<accession>X1I741</accession>
<feature type="transmembrane region" description="Helical" evidence="1">
    <location>
        <begin position="108"/>
        <end position="130"/>
    </location>
</feature>
<comment type="caution">
    <text evidence="2">The sequence shown here is derived from an EMBL/GenBank/DDBJ whole genome shotgun (WGS) entry which is preliminary data.</text>
</comment>